<comment type="caution">
    <text evidence="4">The sequence shown here is derived from an EMBL/GenBank/DDBJ whole genome shotgun (WGS) entry which is preliminary data.</text>
</comment>
<dbReference type="SUPFAM" id="SSF51261">
    <property type="entry name" value="Duplicated hybrid motif"/>
    <property type="match status" value="1"/>
</dbReference>
<gene>
    <name evidence="4" type="ORF">HMPREF9004_1562</name>
</gene>
<keyword evidence="2" id="KW-1133">Transmembrane helix</keyword>
<keyword evidence="1" id="KW-0732">Signal</keyword>
<keyword evidence="2" id="KW-0472">Membrane</keyword>
<evidence type="ECO:0000256" key="1">
    <source>
        <dbReference type="ARBA" id="ARBA00022729"/>
    </source>
</evidence>
<evidence type="ECO:0000259" key="3">
    <source>
        <dbReference type="Pfam" id="PF01551"/>
    </source>
</evidence>
<keyword evidence="2" id="KW-0812">Transmembrane</keyword>
<evidence type="ECO:0000256" key="2">
    <source>
        <dbReference type="SAM" id="Phobius"/>
    </source>
</evidence>
<sequence>MVFRLNTVEAGLVLSRLVFLVFALSASLLVAPLEAPPRGALGLLPSSKTGVFFAPPGAVPLRAGGPALGETRGMLSRETPERLADAMTGPGIFDVARALEYEDAGALIFTEAGSAALETSPADSGWSWPCDGPARVLRAYDPPARPWLAGHRGVDLDLPPGSIIRAPAAGTVLVAGTIVDRPVISIQHGRLRSTFEAVEPLVLPGQFVARGEAIGVLGEGSHTPGLHWGAKLSATEYVDPLRLLVGEVVLWPWEG</sequence>
<reference evidence="4 5" key="1">
    <citation type="submission" date="2013-03" db="EMBL/GenBank/DDBJ databases">
        <title>Reference genome for the Human Microbiome Project.</title>
        <authorList>
            <person name="Aqrawi P."/>
            <person name="Ayvaz T."/>
            <person name="Bess C."/>
            <person name="Blankenburg K."/>
            <person name="Coyle M."/>
            <person name="Deng J."/>
            <person name="Forbes L."/>
            <person name="Fowler G."/>
            <person name="Francisco L."/>
            <person name="Fu Q."/>
            <person name="Gibbs R."/>
            <person name="Gross S."/>
            <person name="Gubbala S."/>
            <person name="Hale W."/>
            <person name="Hemphill L."/>
            <person name="Highlander S."/>
            <person name="Hirani K."/>
            <person name="Jackson L."/>
            <person name="Jakkamsetti A."/>
            <person name="Javaid M."/>
            <person name="Jayaseelan J.C."/>
            <person name="Jiang H."/>
            <person name="Joshi V."/>
            <person name="Korchina V."/>
            <person name="Kovar C."/>
            <person name="Lara F."/>
            <person name="Lee S."/>
            <person name="Liu Y."/>
            <person name="Mata R."/>
            <person name="Mathew T."/>
            <person name="Munidasa M."/>
            <person name="Muzny D."/>
            <person name="Nazareth L."/>
            <person name="Ngo R."/>
            <person name="Nguyen L."/>
            <person name="Nguyen N."/>
            <person name="Okwuonu G."/>
            <person name="Ongeri F."/>
            <person name="Palculict T."/>
            <person name="Patil S."/>
            <person name="Petrosino J."/>
            <person name="Pham C."/>
            <person name="Pham P."/>
            <person name="Pu L.-L."/>
            <person name="Qin X."/>
            <person name="Qu J."/>
            <person name="Reid J."/>
            <person name="Ross M."/>
            <person name="Ruth R."/>
            <person name="Saada N."/>
            <person name="San Lucas F."/>
            <person name="Santibanez J."/>
            <person name="Shang Y."/>
            <person name="Simmons D."/>
            <person name="Song X.-Z."/>
            <person name="Tang L.-Y."/>
            <person name="Thornton R."/>
            <person name="Warren J."/>
            <person name="Weissenberger G."/>
            <person name="Wilczek-Boney K."/>
            <person name="Worley K."/>
            <person name="Youmans B."/>
            <person name="Zhang J."/>
            <person name="Zhang L."/>
            <person name="Zhao Z."/>
            <person name="Zhou C."/>
            <person name="Zhu D."/>
            <person name="Zhu Y."/>
        </authorList>
    </citation>
    <scope>NUCLEOTIDE SEQUENCE [LARGE SCALE GENOMIC DNA]</scope>
    <source>
        <strain evidence="4 5">F0333</strain>
    </source>
</reference>
<organism evidence="4 5">
    <name type="scientific">Schaalia cardiffensis F0333</name>
    <dbReference type="NCBI Taxonomy" id="888050"/>
    <lineage>
        <taxon>Bacteria</taxon>
        <taxon>Bacillati</taxon>
        <taxon>Actinomycetota</taxon>
        <taxon>Actinomycetes</taxon>
        <taxon>Actinomycetales</taxon>
        <taxon>Actinomycetaceae</taxon>
        <taxon>Schaalia</taxon>
    </lineage>
</organism>
<dbReference type="InterPro" id="IPR011055">
    <property type="entry name" value="Dup_hybrid_motif"/>
</dbReference>
<dbReference type="STRING" id="888050.HMPREF9004_1562"/>
<feature type="transmembrane region" description="Helical" evidence="2">
    <location>
        <begin position="12"/>
        <end position="31"/>
    </location>
</feature>
<dbReference type="Pfam" id="PF01551">
    <property type="entry name" value="Peptidase_M23"/>
    <property type="match status" value="1"/>
</dbReference>
<dbReference type="HOGENOM" id="CLU_1088320_0_0_11"/>
<dbReference type="PATRIC" id="fig|888050.3.peg.1498"/>
<proteinExistence type="predicted"/>
<dbReference type="AlphaFoldDB" id="N6X2I5"/>
<dbReference type="eggNOG" id="COG0739">
    <property type="taxonomic scope" value="Bacteria"/>
</dbReference>
<protein>
    <submittedName>
        <fullName evidence="4">M23 peptidase domain protein</fullName>
    </submittedName>
</protein>
<name>N6X2I5_9ACTO</name>
<accession>N6X2I5</accession>
<dbReference type="GO" id="GO:0004222">
    <property type="term" value="F:metalloendopeptidase activity"/>
    <property type="evidence" value="ECO:0007669"/>
    <property type="project" value="TreeGrafter"/>
</dbReference>
<dbReference type="CDD" id="cd12797">
    <property type="entry name" value="M23_peptidase"/>
    <property type="match status" value="1"/>
</dbReference>
<feature type="domain" description="M23ase beta-sheet core" evidence="3">
    <location>
        <begin position="150"/>
        <end position="240"/>
    </location>
</feature>
<dbReference type="PANTHER" id="PTHR21666">
    <property type="entry name" value="PEPTIDASE-RELATED"/>
    <property type="match status" value="1"/>
</dbReference>
<dbReference type="Gene3D" id="2.70.70.10">
    <property type="entry name" value="Glucose Permease (Domain IIA)"/>
    <property type="match status" value="1"/>
</dbReference>
<keyword evidence="5" id="KW-1185">Reference proteome</keyword>
<dbReference type="InterPro" id="IPR050570">
    <property type="entry name" value="Cell_wall_metabolism_enzyme"/>
</dbReference>
<evidence type="ECO:0000313" key="5">
    <source>
        <dbReference type="Proteomes" id="UP000013015"/>
    </source>
</evidence>
<dbReference type="Proteomes" id="UP000013015">
    <property type="component" value="Unassembled WGS sequence"/>
</dbReference>
<dbReference type="EMBL" id="AQHZ01000024">
    <property type="protein sequence ID" value="ENO17652.1"/>
    <property type="molecule type" value="Genomic_DNA"/>
</dbReference>
<evidence type="ECO:0000313" key="4">
    <source>
        <dbReference type="EMBL" id="ENO17652.1"/>
    </source>
</evidence>
<dbReference type="InterPro" id="IPR016047">
    <property type="entry name" value="M23ase_b-sheet_dom"/>
</dbReference>
<dbReference type="PANTHER" id="PTHR21666:SF289">
    <property type="entry name" value="L-ALA--D-GLU ENDOPEPTIDASE"/>
    <property type="match status" value="1"/>
</dbReference>